<organism evidence="1 2">
    <name type="scientific">Nocardioides mangrovicus</name>
    <dbReference type="NCBI Taxonomy" id="2478913"/>
    <lineage>
        <taxon>Bacteria</taxon>
        <taxon>Bacillati</taxon>
        <taxon>Actinomycetota</taxon>
        <taxon>Actinomycetes</taxon>
        <taxon>Propionibacteriales</taxon>
        <taxon>Nocardioidaceae</taxon>
        <taxon>Nocardioides</taxon>
    </lineage>
</organism>
<evidence type="ECO:0000313" key="1">
    <source>
        <dbReference type="EMBL" id="RLV48355.1"/>
    </source>
</evidence>
<accession>A0A3L8NYW5</accession>
<gene>
    <name evidence="1" type="ORF">D9V37_15840</name>
</gene>
<dbReference type="RefSeq" id="WP_121807855.1">
    <property type="nucleotide sequence ID" value="NZ_RDBE01000010.1"/>
</dbReference>
<evidence type="ECO:0000313" key="2">
    <source>
        <dbReference type="Proteomes" id="UP000281708"/>
    </source>
</evidence>
<dbReference type="EMBL" id="RDBE01000010">
    <property type="protein sequence ID" value="RLV48355.1"/>
    <property type="molecule type" value="Genomic_DNA"/>
</dbReference>
<proteinExistence type="predicted"/>
<sequence length="341" mass="36355">MGLTHPQDLRAWQRWQDSRHPARSVLTRVRPRPARGVLTRGGEAPDVLVALDSGSPSNRAALLAPVAHLPRERVAVLAPPGLAPTSAGWRSAPWSADTLDRSLDSVRLVVSAGHYLPLGGAGFALATSRDVPFVVVQHGLLTPHAPPLPPSARLLAWSEADVEFWCAGRDDVRSAVVGAQLLWEATAAAGGDDDVPRTPAGPPTYLGQLHGAELPRPVLAAAAEAFCRETGASYRPHPSERDRASRRQHARWEAAGIVVERDGPPLAELGTPVVSVFSTGVLEAAARGLPAWVELPDPPPWLAEFWARYGMRRWGEDPTPAPPLPATAPAQLVARAIEGLL</sequence>
<dbReference type="Proteomes" id="UP000281708">
    <property type="component" value="Unassembled WGS sequence"/>
</dbReference>
<keyword evidence="2" id="KW-1185">Reference proteome</keyword>
<reference evidence="1 2" key="1">
    <citation type="submission" date="2018-10" db="EMBL/GenBank/DDBJ databases">
        <title>Marmoricola sp. 4Q3S-7 whole genome shotgun sequence.</title>
        <authorList>
            <person name="Li F."/>
        </authorList>
    </citation>
    <scope>NUCLEOTIDE SEQUENCE [LARGE SCALE GENOMIC DNA]</scope>
    <source>
        <strain evidence="1 2">4Q3S-7</strain>
    </source>
</reference>
<comment type="caution">
    <text evidence="1">The sequence shown here is derived from an EMBL/GenBank/DDBJ whole genome shotgun (WGS) entry which is preliminary data.</text>
</comment>
<dbReference type="AlphaFoldDB" id="A0A3L8NYW5"/>
<protein>
    <submittedName>
        <fullName evidence="1">RNA-binding protein</fullName>
    </submittedName>
</protein>
<name>A0A3L8NYW5_9ACTN</name>
<dbReference type="OrthoDB" id="3253594at2"/>